<evidence type="ECO:0000256" key="1">
    <source>
        <dbReference type="SAM" id="Phobius"/>
    </source>
</evidence>
<organism evidence="2 3">
    <name type="scientific">Nesterenkonia halotolerans</name>
    <dbReference type="NCBI Taxonomy" id="225325"/>
    <lineage>
        <taxon>Bacteria</taxon>
        <taxon>Bacillati</taxon>
        <taxon>Actinomycetota</taxon>
        <taxon>Actinomycetes</taxon>
        <taxon>Micrococcales</taxon>
        <taxon>Micrococcaceae</taxon>
        <taxon>Nesterenkonia</taxon>
    </lineage>
</organism>
<comment type="caution">
    <text evidence="2">The sequence shown here is derived from an EMBL/GenBank/DDBJ whole genome shotgun (WGS) entry which is preliminary data.</text>
</comment>
<evidence type="ECO:0000313" key="2">
    <source>
        <dbReference type="EMBL" id="MBE1515789.1"/>
    </source>
</evidence>
<proteinExistence type="predicted"/>
<feature type="transmembrane region" description="Helical" evidence="1">
    <location>
        <begin position="51"/>
        <end position="74"/>
    </location>
</feature>
<sequence>MSHPERSAEPSIAELMTRLSEQSSRLIRDELKLAQAELTAKAKRGGIGAGYFGAGGVLAWFGFGALVATAILGLAVVLPAWAAGLIVTVVLFIGAGIAALLGKKKVKDLSPAPERTITNVNRDVAELKEHARHDHA</sequence>
<keyword evidence="1" id="KW-0472">Membrane</keyword>
<keyword evidence="1" id="KW-0812">Transmembrane</keyword>
<evidence type="ECO:0008006" key="4">
    <source>
        <dbReference type="Google" id="ProtNLM"/>
    </source>
</evidence>
<evidence type="ECO:0000313" key="3">
    <source>
        <dbReference type="Proteomes" id="UP000636579"/>
    </source>
</evidence>
<dbReference type="RefSeq" id="WP_192592582.1">
    <property type="nucleotide sequence ID" value="NZ_JADBEE010000002.1"/>
</dbReference>
<reference evidence="2 3" key="1">
    <citation type="submission" date="2020-10" db="EMBL/GenBank/DDBJ databases">
        <title>Sequencing the genomes of 1000 actinobacteria strains.</title>
        <authorList>
            <person name="Klenk H.-P."/>
        </authorList>
    </citation>
    <scope>NUCLEOTIDE SEQUENCE [LARGE SCALE GENOMIC DNA]</scope>
    <source>
        <strain evidence="2 3">DSM 15474</strain>
    </source>
</reference>
<keyword evidence="3" id="KW-1185">Reference proteome</keyword>
<dbReference type="Pfam" id="PF07332">
    <property type="entry name" value="Phage_holin_3_6"/>
    <property type="match status" value="1"/>
</dbReference>
<name>A0ABR9JAC3_9MICC</name>
<dbReference type="EMBL" id="JADBEE010000002">
    <property type="protein sequence ID" value="MBE1515789.1"/>
    <property type="molecule type" value="Genomic_DNA"/>
</dbReference>
<dbReference type="Proteomes" id="UP000636579">
    <property type="component" value="Unassembled WGS sequence"/>
</dbReference>
<feature type="transmembrane region" description="Helical" evidence="1">
    <location>
        <begin position="80"/>
        <end position="101"/>
    </location>
</feature>
<protein>
    <recommendedName>
        <fullName evidence="4">Phage holin family protein</fullName>
    </recommendedName>
</protein>
<dbReference type="InterPro" id="IPR009937">
    <property type="entry name" value="Phage_holin_3_6"/>
</dbReference>
<accession>A0ABR9JAC3</accession>
<keyword evidence="1" id="KW-1133">Transmembrane helix</keyword>
<gene>
    <name evidence="2" type="ORF">H4W26_002581</name>
</gene>